<organism evidence="1 2">
    <name type="scientific">Petrolisthes cinctipes</name>
    <name type="common">Flat porcelain crab</name>
    <dbReference type="NCBI Taxonomy" id="88211"/>
    <lineage>
        <taxon>Eukaryota</taxon>
        <taxon>Metazoa</taxon>
        <taxon>Ecdysozoa</taxon>
        <taxon>Arthropoda</taxon>
        <taxon>Crustacea</taxon>
        <taxon>Multicrustacea</taxon>
        <taxon>Malacostraca</taxon>
        <taxon>Eumalacostraca</taxon>
        <taxon>Eucarida</taxon>
        <taxon>Decapoda</taxon>
        <taxon>Pleocyemata</taxon>
        <taxon>Anomura</taxon>
        <taxon>Galatheoidea</taxon>
        <taxon>Porcellanidae</taxon>
        <taxon>Petrolisthes</taxon>
    </lineage>
</organism>
<protein>
    <submittedName>
        <fullName evidence="1">Uncharacterized protein</fullName>
    </submittedName>
</protein>
<name>A0AAE1F937_PETCI</name>
<gene>
    <name evidence="1" type="ORF">Pcinc_024837</name>
</gene>
<sequence>MGHRAQRGGESHEASDGLIHLNVTPWDMGGSASKCSGEEYPLARPPHEKNNWEKAGTLTIVTRWAEKRKQRHNTI</sequence>
<dbReference type="AlphaFoldDB" id="A0AAE1F937"/>
<dbReference type="EMBL" id="JAWQEG010002762">
    <property type="protein sequence ID" value="KAK3869894.1"/>
    <property type="molecule type" value="Genomic_DNA"/>
</dbReference>
<proteinExistence type="predicted"/>
<accession>A0AAE1F937</accession>
<comment type="caution">
    <text evidence="1">The sequence shown here is derived from an EMBL/GenBank/DDBJ whole genome shotgun (WGS) entry which is preliminary data.</text>
</comment>
<keyword evidence="2" id="KW-1185">Reference proteome</keyword>
<evidence type="ECO:0000313" key="1">
    <source>
        <dbReference type="EMBL" id="KAK3869894.1"/>
    </source>
</evidence>
<evidence type="ECO:0000313" key="2">
    <source>
        <dbReference type="Proteomes" id="UP001286313"/>
    </source>
</evidence>
<dbReference type="Proteomes" id="UP001286313">
    <property type="component" value="Unassembled WGS sequence"/>
</dbReference>
<reference evidence="1" key="1">
    <citation type="submission" date="2023-10" db="EMBL/GenBank/DDBJ databases">
        <title>Genome assemblies of two species of porcelain crab, Petrolisthes cinctipes and Petrolisthes manimaculis (Anomura: Porcellanidae).</title>
        <authorList>
            <person name="Angst P."/>
        </authorList>
    </citation>
    <scope>NUCLEOTIDE SEQUENCE</scope>
    <source>
        <strain evidence="1">PB745_01</strain>
        <tissue evidence="1">Gill</tissue>
    </source>
</reference>